<dbReference type="PROSITE" id="PS50011">
    <property type="entry name" value="PROTEIN_KINASE_DOM"/>
    <property type="match status" value="1"/>
</dbReference>
<evidence type="ECO:0000313" key="6">
    <source>
        <dbReference type="EMBL" id="GBG34426.1"/>
    </source>
</evidence>
<keyword evidence="7" id="KW-1185">Reference proteome</keyword>
<dbReference type="InterPro" id="IPR035897">
    <property type="entry name" value="Toll_tir_struct_dom_sf"/>
</dbReference>
<comment type="caution">
    <text evidence="6">The sequence shown here is derived from an EMBL/GenBank/DDBJ whole genome shotgun (WGS) entry which is preliminary data.</text>
</comment>
<dbReference type="InterPro" id="IPR011009">
    <property type="entry name" value="Kinase-like_dom_sf"/>
</dbReference>
<dbReference type="GO" id="GO:0006913">
    <property type="term" value="P:nucleocytoplasmic transport"/>
    <property type="evidence" value="ECO:0007669"/>
    <property type="project" value="TreeGrafter"/>
</dbReference>
<dbReference type="PANTHER" id="PTHR24113:SF12">
    <property type="entry name" value="RAN GTPASE-ACTIVATING PROTEIN 1"/>
    <property type="match status" value="1"/>
</dbReference>
<evidence type="ECO:0000256" key="4">
    <source>
        <dbReference type="SAM" id="MobiDB-lite"/>
    </source>
</evidence>
<dbReference type="SUPFAM" id="SSF52047">
    <property type="entry name" value="RNI-like"/>
    <property type="match status" value="1"/>
</dbReference>
<dbReference type="Proteomes" id="UP000241890">
    <property type="component" value="Unassembled WGS sequence"/>
</dbReference>
<gene>
    <name evidence="6" type="ORF">FCC1311_106502</name>
</gene>
<dbReference type="SMART" id="SM00220">
    <property type="entry name" value="S_TKc"/>
    <property type="match status" value="1"/>
</dbReference>
<accession>A0A2R5GU81</accession>
<dbReference type="EMBL" id="BEYU01000194">
    <property type="protein sequence ID" value="GBG34426.1"/>
    <property type="molecule type" value="Genomic_DNA"/>
</dbReference>
<dbReference type="InParanoid" id="A0A2R5GU81"/>
<dbReference type="Pfam" id="PF13676">
    <property type="entry name" value="TIR_2"/>
    <property type="match status" value="1"/>
</dbReference>
<dbReference type="Gene3D" id="3.80.10.10">
    <property type="entry name" value="Ribonuclease Inhibitor"/>
    <property type="match status" value="2"/>
</dbReference>
<dbReference type="InterPro" id="IPR001611">
    <property type="entry name" value="Leu-rich_rpt"/>
</dbReference>
<dbReference type="GO" id="GO:0048471">
    <property type="term" value="C:perinuclear region of cytoplasm"/>
    <property type="evidence" value="ECO:0007669"/>
    <property type="project" value="TreeGrafter"/>
</dbReference>
<evidence type="ECO:0000256" key="1">
    <source>
        <dbReference type="ARBA" id="ARBA00022468"/>
    </source>
</evidence>
<feature type="domain" description="Protein kinase" evidence="5">
    <location>
        <begin position="431"/>
        <end position="800"/>
    </location>
</feature>
<dbReference type="GO" id="GO:0004672">
    <property type="term" value="F:protein kinase activity"/>
    <property type="evidence" value="ECO:0007669"/>
    <property type="project" value="InterPro"/>
</dbReference>
<keyword evidence="2" id="KW-0433">Leucine-rich repeat</keyword>
<evidence type="ECO:0000256" key="3">
    <source>
        <dbReference type="ARBA" id="ARBA00022737"/>
    </source>
</evidence>
<evidence type="ECO:0000313" key="7">
    <source>
        <dbReference type="Proteomes" id="UP000241890"/>
    </source>
</evidence>
<evidence type="ECO:0000256" key="2">
    <source>
        <dbReference type="ARBA" id="ARBA00022614"/>
    </source>
</evidence>
<dbReference type="Gene3D" id="3.40.50.10140">
    <property type="entry name" value="Toll/interleukin-1 receptor homology (TIR) domain"/>
    <property type="match status" value="1"/>
</dbReference>
<dbReference type="OrthoDB" id="193242at2759"/>
<dbReference type="SMART" id="SM00368">
    <property type="entry name" value="LRR_RI"/>
    <property type="match status" value="6"/>
</dbReference>
<proteinExistence type="predicted"/>
<dbReference type="InterPro" id="IPR000719">
    <property type="entry name" value="Prot_kinase_dom"/>
</dbReference>
<dbReference type="GO" id="GO:0005524">
    <property type="term" value="F:ATP binding"/>
    <property type="evidence" value="ECO:0007669"/>
    <property type="project" value="InterPro"/>
</dbReference>
<dbReference type="GO" id="GO:0005634">
    <property type="term" value="C:nucleus"/>
    <property type="evidence" value="ECO:0007669"/>
    <property type="project" value="TreeGrafter"/>
</dbReference>
<feature type="compositionally biased region" description="Polar residues" evidence="4">
    <location>
        <begin position="829"/>
        <end position="838"/>
    </location>
</feature>
<feature type="region of interest" description="Disordered" evidence="4">
    <location>
        <begin position="829"/>
        <end position="856"/>
    </location>
</feature>
<dbReference type="Pfam" id="PF13516">
    <property type="entry name" value="LRR_6"/>
    <property type="match status" value="3"/>
</dbReference>
<reference evidence="6 7" key="1">
    <citation type="submission" date="2017-12" db="EMBL/GenBank/DDBJ databases">
        <title>Sequencing, de novo assembly and annotation of complete genome of a new Thraustochytrid species, strain FCC1311.</title>
        <authorList>
            <person name="Sedici K."/>
            <person name="Godart F."/>
            <person name="Aiese Cigliano R."/>
            <person name="Sanseverino W."/>
            <person name="Barakat M."/>
            <person name="Ortet P."/>
            <person name="Marechal E."/>
            <person name="Cagnac O."/>
            <person name="Amato A."/>
        </authorList>
    </citation>
    <scope>NUCLEOTIDE SEQUENCE [LARGE SCALE GENOMIC DNA]</scope>
</reference>
<protein>
    <submittedName>
        <fullName evidence="6">Protein NLRC3</fullName>
    </submittedName>
</protein>
<keyword evidence="1" id="KW-0343">GTPase activation</keyword>
<evidence type="ECO:0000259" key="5">
    <source>
        <dbReference type="PROSITE" id="PS50011"/>
    </source>
</evidence>
<dbReference type="Pfam" id="PF00069">
    <property type="entry name" value="Pkinase"/>
    <property type="match status" value="1"/>
</dbReference>
<dbReference type="GO" id="GO:0007165">
    <property type="term" value="P:signal transduction"/>
    <property type="evidence" value="ECO:0007669"/>
    <property type="project" value="InterPro"/>
</dbReference>
<dbReference type="InterPro" id="IPR027038">
    <property type="entry name" value="RanGap"/>
</dbReference>
<dbReference type="Gene3D" id="1.10.510.10">
    <property type="entry name" value="Transferase(Phosphotransferase) domain 1"/>
    <property type="match status" value="2"/>
</dbReference>
<dbReference type="InterPro" id="IPR000157">
    <property type="entry name" value="TIR_dom"/>
</dbReference>
<dbReference type="GO" id="GO:0031267">
    <property type="term" value="F:small GTPase binding"/>
    <property type="evidence" value="ECO:0007669"/>
    <property type="project" value="TreeGrafter"/>
</dbReference>
<dbReference type="GO" id="GO:0005096">
    <property type="term" value="F:GTPase activator activity"/>
    <property type="evidence" value="ECO:0007669"/>
    <property type="project" value="UniProtKB-KW"/>
</dbReference>
<dbReference type="PANTHER" id="PTHR24113">
    <property type="entry name" value="RAN GTPASE-ACTIVATING PROTEIN 1"/>
    <property type="match status" value="1"/>
</dbReference>
<sequence>MEMREAVRKALAAVEAGCEEVVLKDAQLTANELASIVEVLQKDTKVRKLDLSGNPELGSQAGDLLRSLLQVNASLEEIDLSGCSGIGANGVGRLAGGLRVNMSLRALHLRNTEIGGLMGSKQLSRALRANCSLEHLDLRMNGLGPRGIKHLAKALAKNQSLQVLNISENDISDEGAVLISKTLRENRSLEKLDMWRNGIGEHGASHLREAVRQNSVLQTLNAENVIHRNDHARRVFHKPPSSPTSPGADPNAPMDRQSAQLFRCLFLHTADGNMSFRTAGAISEEGEENEDDDGGDEECESMGAFAAGAHEAQALTIDGPDAQSMLWESTPIEPLQFSPEAFRLARDETDLFVWCIDRLSESEAYRTMLHGPLRTSRLWLQEMPGDLIPMAHLIMGNRESPTGAEMVCTKIFNKMTIHEGRLLFKAKDSAGRTFRSLASGHASDNVVAWAKGYGTYLLRYDVQDGPPVHESKTCAVHFATDIVNEQEVALKIMKDAEQFRNELISRGLISPNDKLETLSDVLEASPEAESRLTHVVPIVRAHCADKCIVMPRATRSLFEAINTEQFVGRQLGKIRAIAHALAVALLELQVQGRIHADIKPRNFVRVSKSSPQTFEAANGALDLSASWRGTSSRSVRSDTFDESDGVEVDADSSCPAGSNEVWQLIDLDASVKLGELAGEKHSSGYCPPELARNLFPHGASGTVVAGSGFDVWSFGAILYQMLSGTKLFMVDETDDNLVNFYEKAELCNWIAIDRDRLDRINNVEWPRWEMEYAKDLVRGCLMGDPSERLQLADVLKHPFFTTARGRASLAERVDAAAAAAAATVAATGNSSGTKALSTESKDEGESISGSSPPPMDATRRILSFRVKVEQPSGGGAARAKGLPQRRRAELETVFPQRYHYFLSHMQKEAAGIVKDLYLNLTEARCLAWIDMHAEDLTQESMRQGVENSSYYVLVLTRNVLFRPFCVMELFWAIQHHGDESERRIFFIVEEDSRFSPWNQDLDVPWLSTGELAEALRACKGAGLTSEAEASRTEAYHAAQSALKAGLQSLLESDARADPRLGVDDILCAAKKYVTQGVKIPYRRRAFEEAAMIEELLAVSSYCSPHALRESAAAGDQSSQEDATVKDVYILYHESGATVAKELASSMRESPGVQLHGDHYTLQSQVLATAMVQKLQRRVKADALLIILLKDGFFNKGSSLVQEVLQSWVCEQGRPFVMLQYDWSFGGPEQEGVQPELRSALFDLTEIMPYRKLERKHEHHAMLKETKRRLMLNAARYEAASTALRKTMLAHT</sequence>
<dbReference type="GO" id="GO:0005829">
    <property type="term" value="C:cytosol"/>
    <property type="evidence" value="ECO:0007669"/>
    <property type="project" value="TreeGrafter"/>
</dbReference>
<organism evidence="6 7">
    <name type="scientific">Hondaea fermentalgiana</name>
    <dbReference type="NCBI Taxonomy" id="2315210"/>
    <lineage>
        <taxon>Eukaryota</taxon>
        <taxon>Sar</taxon>
        <taxon>Stramenopiles</taxon>
        <taxon>Bigyra</taxon>
        <taxon>Labyrinthulomycetes</taxon>
        <taxon>Thraustochytrida</taxon>
        <taxon>Thraustochytriidae</taxon>
        <taxon>Hondaea</taxon>
    </lineage>
</organism>
<dbReference type="SUPFAM" id="SSF56112">
    <property type="entry name" value="Protein kinase-like (PK-like)"/>
    <property type="match status" value="1"/>
</dbReference>
<feature type="region of interest" description="Disordered" evidence="4">
    <location>
        <begin position="229"/>
        <end position="254"/>
    </location>
</feature>
<name>A0A2R5GU81_9STRA</name>
<keyword evidence="3" id="KW-0677">Repeat</keyword>
<dbReference type="InterPro" id="IPR032675">
    <property type="entry name" value="LRR_dom_sf"/>
</dbReference>
<dbReference type="SUPFAM" id="SSF52200">
    <property type="entry name" value="Toll/Interleukin receptor TIR domain"/>
    <property type="match status" value="1"/>
</dbReference>